<name>A0ABS5MML1_9STAP</name>
<dbReference type="InterPro" id="IPR036390">
    <property type="entry name" value="WH_DNA-bd_sf"/>
</dbReference>
<dbReference type="SUPFAM" id="SSF46785">
    <property type="entry name" value="Winged helix' DNA-binding domain"/>
    <property type="match status" value="1"/>
</dbReference>
<dbReference type="Gene3D" id="1.10.10.10">
    <property type="entry name" value="Winged helix-like DNA-binding domain superfamily/Winged helix DNA-binding domain"/>
    <property type="match status" value="1"/>
</dbReference>
<feature type="domain" description="HTH hxlR-type" evidence="4">
    <location>
        <begin position="15"/>
        <end position="113"/>
    </location>
</feature>
<evidence type="ECO:0000259" key="4">
    <source>
        <dbReference type="PROSITE" id="PS51118"/>
    </source>
</evidence>
<protein>
    <submittedName>
        <fullName evidence="5">Helix-turn-helix transcriptional regulator</fullName>
    </submittedName>
</protein>
<dbReference type="GeneID" id="86196750"/>
<keyword evidence="6" id="KW-1185">Reference proteome</keyword>
<dbReference type="EMBL" id="JAGXBM010000007">
    <property type="protein sequence ID" value="MBS3697122.1"/>
    <property type="molecule type" value="Genomic_DNA"/>
</dbReference>
<evidence type="ECO:0000313" key="5">
    <source>
        <dbReference type="EMBL" id="MBS3697122.1"/>
    </source>
</evidence>
<evidence type="ECO:0000256" key="1">
    <source>
        <dbReference type="ARBA" id="ARBA00023015"/>
    </source>
</evidence>
<proteinExistence type="predicted"/>
<dbReference type="PANTHER" id="PTHR33204:SF29">
    <property type="entry name" value="TRANSCRIPTIONAL REGULATOR"/>
    <property type="match status" value="1"/>
</dbReference>
<evidence type="ECO:0000313" key="6">
    <source>
        <dbReference type="Proteomes" id="UP000681586"/>
    </source>
</evidence>
<evidence type="ECO:0000256" key="3">
    <source>
        <dbReference type="ARBA" id="ARBA00023163"/>
    </source>
</evidence>
<organism evidence="5 6">
    <name type="scientific">Mammaliicoccus fleurettii</name>
    <dbReference type="NCBI Taxonomy" id="150056"/>
    <lineage>
        <taxon>Bacteria</taxon>
        <taxon>Bacillati</taxon>
        <taxon>Bacillota</taxon>
        <taxon>Bacilli</taxon>
        <taxon>Bacillales</taxon>
        <taxon>Staphylococcaceae</taxon>
        <taxon>Mammaliicoccus</taxon>
    </lineage>
</organism>
<dbReference type="PANTHER" id="PTHR33204">
    <property type="entry name" value="TRANSCRIPTIONAL REGULATOR, MARR FAMILY"/>
    <property type="match status" value="1"/>
</dbReference>
<dbReference type="Proteomes" id="UP000681586">
    <property type="component" value="Unassembled WGS sequence"/>
</dbReference>
<dbReference type="PROSITE" id="PS51118">
    <property type="entry name" value="HTH_HXLR"/>
    <property type="match status" value="1"/>
</dbReference>
<dbReference type="Pfam" id="PF01638">
    <property type="entry name" value="HxlR"/>
    <property type="match status" value="1"/>
</dbReference>
<accession>A0ABS5MML1</accession>
<keyword evidence="3" id="KW-0804">Transcription</keyword>
<dbReference type="InterPro" id="IPR036388">
    <property type="entry name" value="WH-like_DNA-bd_sf"/>
</dbReference>
<gene>
    <name evidence="5" type="ORF">JJQ58_06550</name>
</gene>
<reference evidence="5 6" key="1">
    <citation type="submission" date="2021-05" db="EMBL/GenBank/DDBJ databases">
        <title>Staphylococcus fleurettii isolated from lake water in First Nation community in Manitoba, Canada.</title>
        <authorList>
            <person name="Bashar S."/>
            <person name="Murdock A."/>
            <person name="Patidar R."/>
            <person name="Golding G."/>
            <person name="Farenhorst A."/>
            <person name="Kumar A."/>
        </authorList>
    </citation>
    <scope>NUCLEOTIDE SEQUENCE [LARGE SCALE GENOMIC DNA]</scope>
    <source>
        <strain evidence="5 6">SF002</strain>
    </source>
</reference>
<keyword evidence="2" id="KW-0238">DNA-binding</keyword>
<sequence>MNYSKTTNGQVLNNKGFDYTLSLIGGKWKMHILFCLLTEEIMRYGELKKSLQGITHKMLSNQLKELEFDSLIIRHEYPQVPPKVEYYLSERGKSLMPALQELCKWGSEHIEDE</sequence>
<dbReference type="InterPro" id="IPR002577">
    <property type="entry name" value="HTH_HxlR"/>
</dbReference>
<comment type="caution">
    <text evidence="5">The sequence shown here is derived from an EMBL/GenBank/DDBJ whole genome shotgun (WGS) entry which is preliminary data.</text>
</comment>
<dbReference type="RefSeq" id="WP_078357300.1">
    <property type="nucleotide sequence ID" value="NZ_JAAQPD010000016.1"/>
</dbReference>
<keyword evidence="1" id="KW-0805">Transcription regulation</keyword>
<evidence type="ECO:0000256" key="2">
    <source>
        <dbReference type="ARBA" id="ARBA00023125"/>
    </source>
</evidence>